<dbReference type="InterPro" id="IPR029039">
    <property type="entry name" value="Flavoprotein-like_sf"/>
</dbReference>
<evidence type="ECO:0000313" key="6">
    <source>
        <dbReference type="Proteomes" id="UP000216300"/>
    </source>
</evidence>
<dbReference type="EMBL" id="NMVJ01000008">
    <property type="protein sequence ID" value="OYN89798.1"/>
    <property type="molecule type" value="Genomic_DNA"/>
</dbReference>
<dbReference type="NCBIfam" id="TIGR04037">
    <property type="entry name" value="LLM_duo_CE1759"/>
    <property type="match status" value="1"/>
</dbReference>
<dbReference type="RefSeq" id="WP_094454741.1">
    <property type="nucleotide sequence ID" value="NZ_NMVJ01000008.1"/>
</dbReference>
<dbReference type="SUPFAM" id="SSF52218">
    <property type="entry name" value="Flavoproteins"/>
    <property type="match status" value="1"/>
</dbReference>
<dbReference type="InterPro" id="IPR023932">
    <property type="entry name" value="CE1759_FMN_reduct"/>
</dbReference>
<dbReference type="GO" id="GO:0016491">
    <property type="term" value="F:oxidoreductase activity"/>
    <property type="evidence" value="ECO:0007669"/>
    <property type="project" value="UniProtKB-KW"/>
</dbReference>
<dbReference type="PANTHER" id="PTHR43408:SF2">
    <property type="entry name" value="FMN REDUCTASE (NADPH)"/>
    <property type="match status" value="1"/>
</dbReference>
<keyword evidence="3" id="KW-0560">Oxidoreductase</keyword>
<comment type="caution">
    <text evidence="5">The sequence shown here is derived from an EMBL/GenBank/DDBJ whole genome shotgun (WGS) entry which is preliminary data.</text>
</comment>
<dbReference type="Gene3D" id="3.40.50.360">
    <property type="match status" value="1"/>
</dbReference>
<keyword evidence="2" id="KW-0288">FMN</keyword>
<protein>
    <submittedName>
        <fullName evidence="5">NADPH-dependent FMN reductase</fullName>
    </submittedName>
</protein>
<proteinExistence type="predicted"/>
<keyword evidence="1" id="KW-0285">Flavoprotein</keyword>
<organism evidence="5 6">
    <name type="scientific">Parenemella sanctibonifatiensis</name>
    <dbReference type="NCBI Taxonomy" id="2016505"/>
    <lineage>
        <taxon>Bacteria</taxon>
        <taxon>Bacillati</taxon>
        <taxon>Actinomycetota</taxon>
        <taxon>Actinomycetes</taxon>
        <taxon>Propionibacteriales</taxon>
        <taxon>Propionibacteriaceae</taxon>
        <taxon>Parenemella</taxon>
    </lineage>
</organism>
<dbReference type="AlphaFoldDB" id="A0A255EE11"/>
<evidence type="ECO:0000256" key="1">
    <source>
        <dbReference type="ARBA" id="ARBA00022630"/>
    </source>
</evidence>
<reference evidence="5 6" key="1">
    <citation type="submission" date="2017-07" db="EMBL/GenBank/DDBJ databases">
        <title>Draft whole genome sequences of clinical Proprionibacteriaceae strains.</title>
        <authorList>
            <person name="Bernier A.-M."/>
            <person name="Bernard K."/>
            <person name="Domingo M.-C."/>
        </authorList>
    </citation>
    <scope>NUCLEOTIDE SEQUENCE [LARGE SCALE GENOMIC DNA]</scope>
    <source>
        <strain evidence="5 6">NML 150081</strain>
    </source>
</reference>
<dbReference type="Pfam" id="PF03358">
    <property type="entry name" value="FMN_red"/>
    <property type="match status" value="1"/>
</dbReference>
<evidence type="ECO:0000259" key="4">
    <source>
        <dbReference type="Pfam" id="PF03358"/>
    </source>
</evidence>
<gene>
    <name evidence="5" type="ORF">CGZ91_09810</name>
</gene>
<keyword evidence="6" id="KW-1185">Reference proteome</keyword>
<accession>A0A255EE11</accession>
<evidence type="ECO:0000256" key="2">
    <source>
        <dbReference type="ARBA" id="ARBA00022643"/>
    </source>
</evidence>
<dbReference type="InterPro" id="IPR005025">
    <property type="entry name" value="FMN_Rdtase-like_dom"/>
</dbReference>
<dbReference type="PANTHER" id="PTHR43408">
    <property type="entry name" value="FMN REDUCTASE (NADPH)"/>
    <property type="match status" value="1"/>
</dbReference>
<name>A0A255EE11_9ACTN</name>
<feature type="domain" description="NADPH-dependent FMN reductase-like" evidence="4">
    <location>
        <begin position="16"/>
        <end position="163"/>
    </location>
</feature>
<sequence length="216" mass="22687">MSANHQINQTPTRPVRLVAIQAGLAVPSSTRMLTDLLVRASARAVRESGAEVATEVIDVRDHAHAIADAMLTRFPSDELGAVIRSITEADGVIAATPIFNASYAGLFKSFMDVIDPQVFGGKPVLMGATAGTPRHSLALEHALRPLFSYLRADVTPTAVFAATDDFAAKAAGGALAERAERAGGELAAKAIRIAAADAPAYDEMADFVDMGELLCR</sequence>
<evidence type="ECO:0000256" key="3">
    <source>
        <dbReference type="ARBA" id="ARBA00023002"/>
    </source>
</evidence>
<evidence type="ECO:0000313" key="5">
    <source>
        <dbReference type="EMBL" id="OYN89798.1"/>
    </source>
</evidence>
<dbReference type="InterPro" id="IPR051814">
    <property type="entry name" value="NAD(P)H-dep_FMN_reductase"/>
</dbReference>
<dbReference type="Proteomes" id="UP000216300">
    <property type="component" value="Unassembled WGS sequence"/>
</dbReference>
<dbReference type="OrthoDB" id="1643408at2"/>